<gene>
    <name evidence="1" type="ORF">ACTOB_004248</name>
</gene>
<proteinExistence type="predicted"/>
<protein>
    <recommendedName>
        <fullName evidence="3">Alpha/beta hydrolase</fullName>
    </recommendedName>
</protein>
<name>A0ABY8WRJ7_9ACTN</name>
<evidence type="ECO:0008006" key="3">
    <source>
        <dbReference type="Google" id="ProtNLM"/>
    </source>
</evidence>
<evidence type="ECO:0000313" key="2">
    <source>
        <dbReference type="Proteomes" id="UP001240150"/>
    </source>
</evidence>
<sequence>MPGALATEERFVTSGPLRLWTERFGDPSRPAAIPGARLHVVPEMGHVRYSPGLPEEVADLIPR</sequence>
<dbReference type="RefSeq" id="WP_284922064.1">
    <property type="nucleotide sequence ID" value="NZ_CP126980.1"/>
</dbReference>
<organism evidence="1 2">
    <name type="scientific">Actinoplanes oblitus</name>
    <dbReference type="NCBI Taxonomy" id="3040509"/>
    <lineage>
        <taxon>Bacteria</taxon>
        <taxon>Bacillati</taxon>
        <taxon>Actinomycetota</taxon>
        <taxon>Actinomycetes</taxon>
        <taxon>Micromonosporales</taxon>
        <taxon>Micromonosporaceae</taxon>
        <taxon>Actinoplanes</taxon>
    </lineage>
</organism>
<evidence type="ECO:0000313" key="1">
    <source>
        <dbReference type="EMBL" id="WIN00535.1"/>
    </source>
</evidence>
<reference evidence="1 2" key="1">
    <citation type="submission" date="2023-06" db="EMBL/GenBank/DDBJ databases">
        <authorList>
            <person name="Yushchuk O."/>
            <person name="Binda E."/>
            <person name="Ruckert-Reed C."/>
            <person name="Fedorenko V."/>
            <person name="Kalinowski J."/>
            <person name="Marinelli F."/>
        </authorList>
    </citation>
    <scope>NUCLEOTIDE SEQUENCE [LARGE SCALE GENOMIC DNA]</scope>
    <source>
        <strain evidence="1 2">NRRL 3884</strain>
    </source>
</reference>
<keyword evidence="2" id="KW-1185">Reference proteome</keyword>
<dbReference type="Proteomes" id="UP001240150">
    <property type="component" value="Chromosome"/>
</dbReference>
<dbReference type="EMBL" id="CP126980">
    <property type="protein sequence ID" value="WIN00535.1"/>
    <property type="molecule type" value="Genomic_DNA"/>
</dbReference>
<accession>A0ABY8WRJ7</accession>